<evidence type="ECO:0000256" key="6">
    <source>
        <dbReference type="RuleBase" id="RU365047"/>
    </source>
</evidence>
<dbReference type="GO" id="GO:1990904">
    <property type="term" value="C:ribonucleoprotein complex"/>
    <property type="evidence" value="ECO:0007669"/>
    <property type="project" value="UniProtKB-KW"/>
</dbReference>
<name>A0A7S2XVC4_9STRA</name>
<dbReference type="GO" id="GO:0003729">
    <property type="term" value="F:mRNA binding"/>
    <property type="evidence" value="ECO:0007669"/>
    <property type="project" value="TreeGrafter"/>
</dbReference>
<comment type="subunit">
    <text evidence="6">LSm subunits form a heteromer with a donut shape.</text>
</comment>
<comment type="subcellular location">
    <subcellularLocation>
        <location evidence="6">Cytoplasm</location>
    </subcellularLocation>
    <subcellularLocation>
        <location evidence="6">Cytoplasm</location>
        <location evidence="6">P-body</location>
    </subcellularLocation>
</comment>
<dbReference type="GO" id="GO:0006397">
    <property type="term" value="P:mRNA processing"/>
    <property type="evidence" value="ECO:0007669"/>
    <property type="project" value="UniProtKB-UniRule"/>
</dbReference>
<feature type="domain" description="Sm" evidence="7">
    <location>
        <begin position="6"/>
        <end position="81"/>
    </location>
</feature>
<evidence type="ECO:0000256" key="2">
    <source>
        <dbReference type="ARBA" id="ARBA00022490"/>
    </source>
</evidence>
<dbReference type="InterPro" id="IPR047575">
    <property type="entry name" value="Sm"/>
</dbReference>
<dbReference type="Gene3D" id="2.30.30.100">
    <property type="match status" value="1"/>
</dbReference>
<evidence type="ECO:0000313" key="8">
    <source>
        <dbReference type="EMBL" id="CAD9858655.1"/>
    </source>
</evidence>
<proteinExistence type="inferred from homology"/>
<dbReference type="GO" id="GO:1990726">
    <property type="term" value="C:Lsm1-7-Pat1 complex"/>
    <property type="evidence" value="ECO:0007669"/>
    <property type="project" value="TreeGrafter"/>
</dbReference>
<accession>A0A7S2XVC4</accession>
<evidence type="ECO:0000256" key="3">
    <source>
        <dbReference type="ARBA" id="ARBA00022664"/>
    </source>
</evidence>
<dbReference type="PANTHER" id="PTHR15588:SF8">
    <property type="entry name" value="U6 SNRNA-ASSOCIATED SM-LIKE PROTEIN LSM1"/>
    <property type="match status" value="1"/>
</dbReference>
<dbReference type="InterPro" id="IPR001163">
    <property type="entry name" value="Sm_dom_euk/arc"/>
</dbReference>
<dbReference type="CDD" id="cd01728">
    <property type="entry name" value="LSm1"/>
    <property type="match status" value="1"/>
</dbReference>
<dbReference type="InterPro" id="IPR044642">
    <property type="entry name" value="PTHR15588"/>
</dbReference>
<gene>
    <name evidence="6" type="primary">LSM1</name>
    <name evidence="8" type="ORF">FJAP1339_LOCUS1173</name>
</gene>
<keyword evidence="5 6" id="KW-0687">Ribonucleoprotein</keyword>
<protein>
    <recommendedName>
        <fullName evidence="6">U6 snRNA-associated Sm-like protein LSm1</fullName>
    </recommendedName>
</protein>
<keyword evidence="3 6" id="KW-0507">mRNA processing</keyword>
<keyword evidence="2 6" id="KW-0963">Cytoplasm</keyword>
<evidence type="ECO:0000259" key="7">
    <source>
        <dbReference type="PROSITE" id="PS52002"/>
    </source>
</evidence>
<organism evidence="8">
    <name type="scientific">Fibrocapsa japonica</name>
    <dbReference type="NCBI Taxonomy" id="94617"/>
    <lineage>
        <taxon>Eukaryota</taxon>
        <taxon>Sar</taxon>
        <taxon>Stramenopiles</taxon>
        <taxon>Ochrophyta</taxon>
        <taxon>Raphidophyceae</taxon>
        <taxon>Chattonellales</taxon>
        <taxon>Chattonellaceae</taxon>
        <taxon>Fibrocapsa</taxon>
    </lineage>
</organism>
<dbReference type="GO" id="GO:0000290">
    <property type="term" value="P:deadenylation-dependent decapping of nuclear-transcribed mRNA"/>
    <property type="evidence" value="ECO:0007669"/>
    <property type="project" value="TreeGrafter"/>
</dbReference>
<dbReference type="Pfam" id="PF01423">
    <property type="entry name" value="LSM"/>
    <property type="match status" value="1"/>
</dbReference>
<comment type="similarity">
    <text evidence="1 6">Belongs to the snRNP Sm proteins family.</text>
</comment>
<dbReference type="PANTHER" id="PTHR15588">
    <property type="entry name" value="LSM1"/>
    <property type="match status" value="1"/>
</dbReference>
<evidence type="ECO:0000256" key="1">
    <source>
        <dbReference type="ARBA" id="ARBA00006850"/>
    </source>
</evidence>
<reference evidence="8" key="1">
    <citation type="submission" date="2021-01" db="EMBL/GenBank/DDBJ databases">
        <authorList>
            <person name="Corre E."/>
            <person name="Pelletier E."/>
            <person name="Niang G."/>
            <person name="Scheremetjew M."/>
            <person name="Finn R."/>
            <person name="Kale V."/>
            <person name="Holt S."/>
            <person name="Cochrane G."/>
            <person name="Meng A."/>
            <person name="Brown T."/>
            <person name="Cohen L."/>
        </authorList>
    </citation>
    <scope>NUCLEOTIDE SEQUENCE</scope>
    <source>
        <strain evidence="8">CCMP1661</strain>
    </source>
</reference>
<dbReference type="InterPro" id="IPR034104">
    <property type="entry name" value="Lsm1"/>
</dbReference>
<dbReference type="AlphaFoldDB" id="A0A7S2XVC4"/>
<dbReference type="EMBL" id="HBHR01002686">
    <property type="protein sequence ID" value="CAD9858655.1"/>
    <property type="molecule type" value="Transcribed_RNA"/>
</dbReference>
<dbReference type="GO" id="GO:0000932">
    <property type="term" value="C:P-body"/>
    <property type="evidence" value="ECO:0007669"/>
    <property type="project" value="UniProtKB-SubCell"/>
</dbReference>
<dbReference type="PROSITE" id="PS52002">
    <property type="entry name" value="SM"/>
    <property type="match status" value="1"/>
</dbReference>
<evidence type="ECO:0000256" key="4">
    <source>
        <dbReference type="ARBA" id="ARBA00022884"/>
    </source>
</evidence>
<comment type="function">
    <text evidence="6">Probably involved with other LSm subunits in the general process of degradation of mRNAs.</text>
</comment>
<evidence type="ECO:0000256" key="5">
    <source>
        <dbReference type="ARBA" id="ARBA00023274"/>
    </source>
</evidence>
<dbReference type="InterPro" id="IPR010920">
    <property type="entry name" value="LSM_dom_sf"/>
</dbReference>
<dbReference type="SMART" id="SM00651">
    <property type="entry name" value="Sm"/>
    <property type="match status" value="1"/>
</dbReference>
<dbReference type="SUPFAM" id="SSF50182">
    <property type="entry name" value="Sm-like ribonucleoproteins"/>
    <property type="match status" value="1"/>
</dbReference>
<keyword evidence="4 6" id="KW-0694">RNA-binding</keyword>
<sequence>MAHFFAGGMSLVEQLDKKILVVLRDGRHLVGVLRSFDQFSNMVMENTHERHVVEGIFGDIPLGLYIVRGDNVVLLGEVDEEKESSSQHPRRVSAEEILHAQRNTEDKTKVAWDFDGKNF</sequence>